<dbReference type="InterPro" id="IPR025194">
    <property type="entry name" value="RodZ-like_C"/>
</dbReference>
<name>A0A917LGU1_9BACI</name>
<feature type="compositionally biased region" description="Basic and acidic residues" evidence="1">
    <location>
        <begin position="186"/>
        <end position="211"/>
    </location>
</feature>
<dbReference type="PANTHER" id="PTHR34475:SF1">
    <property type="entry name" value="CYTOSKELETON PROTEIN RODZ"/>
    <property type="match status" value="1"/>
</dbReference>
<dbReference type="GO" id="GO:0003677">
    <property type="term" value="F:DNA binding"/>
    <property type="evidence" value="ECO:0007669"/>
    <property type="project" value="InterPro"/>
</dbReference>
<dbReference type="Proteomes" id="UP000616608">
    <property type="component" value="Unassembled WGS sequence"/>
</dbReference>
<evidence type="ECO:0000256" key="2">
    <source>
        <dbReference type="SAM" id="Phobius"/>
    </source>
</evidence>
<dbReference type="SMART" id="SM00530">
    <property type="entry name" value="HTH_XRE"/>
    <property type="match status" value="1"/>
</dbReference>
<keyword evidence="2" id="KW-1133">Transmembrane helix</keyword>
<dbReference type="RefSeq" id="WP_188614510.1">
    <property type="nucleotide sequence ID" value="NZ_BMJT01000004.1"/>
</dbReference>
<dbReference type="AlphaFoldDB" id="A0A917LGU1"/>
<keyword evidence="5" id="KW-1185">Reference proteome</keyword>
<accession>A0A917LGU1</accession>
<feature type="compositionally biased region" description="Acidic residues" evidence="1">
    <location>
        <begin position="165"/>
        <end position="185"/>
    </location>
</feature>
<dbReference type="SUPFAM" id="SSF47413">
    <property type="entry name" value="lambda repressor-like DNA-binding domains"/>
    <property type="match status" value="1"/>
</dbReference>
<sequence length="320" mass="36023">MTEIGARLKEAREAKGYTLNDLQEITKIQKRYLVGIENGDYESIPGAFYVRAFIRQYADAVGLNPDELLETYKNEVPNAPSVEATTTIAPQRQKRNKMSSTTTQRTMQSMPKIIVGLFILVIVIVMIYMLVQKLNANAPEEQGEQNALEFKETTPKEEPKKPVQEEEEQEETSTEDDTTVEDKEETTEQKDKEQEDKAKEEKDKKDKDKNQEQQIVADEAQSGGNTTVYNVTGAEEMDLALTFTGDAWIEVRDANTRQTLLDNEGKVYTSGEEIKLDGVTAQSVAIVVGNIQTTKITVNEQAVEYVRQGYPQNIVLKIAQ</sequence>
<comment type="caution">
    <text evidence="4">The sequence shown here is derived from an EMBL/GenBank/DDBJ whole genome shotgun (WGS) entry which is preliminary data.</text>
</comment>
<dbReference type="Pfam" id="PF13413">
    <property type="entry name" value="HTH_25"/>
    <property type="match status" value="1"/>
</dbReference>
<dbReference type="CDD" id="cd00093">
    <property type="entry name" value="HTH_XRE"/>
    <property type="match status" value="1"/>
</dbReference>
<dbReference type="Pfam" id="PF13464">
    <property type="entry name" value="RodZ_C"/>
    <property type="match status" value="1"/>
</dbReference>
<dbReference type="InterPro" id="IPR001387">
    <property type="entry name" value="Cro/C1-type_HTH"/>
</dbReference>
<dbReference type="PANTHER" id="PTHR34475">
    <property type="match status" value="1"/>
</dbReference>
<reference evidence="4" key="2">
    <citation type="submission" date="2020-09" db="EMBL/GenBank/DDBJ databases">
        <authorList>
            <person name="Sun Q."/>
            <person name="Zhou Y."/>
        </authorList>
    </citation>
    <scope>NUCLEOTIDE SEQUENCE</scope>
    <source>
        <strain evidence="4">CGMCC 1.15760</strain>
    </source>
</reference>
<feature type="transmembrane region" description="Helical" evidence="2">
    <location>
        <begin position="113"/>
        <end position="131"/>
    </location>
</feature>
<feature type="compositionally biased region" description="Basic and acidic residues" evidence="1">
    <location>
        <begin position="149"/>
        <end position="164"/>
    </location>
</feature>
<evidence type="ECO:0000256" key="1">
    <source>
        <dbReference type="SAM" id="MobiDB-lite"/>
    </source>
</evidence>
<dbReference type="InterPro" id="IPR010982">
    <property type="entry name" value="Lambda_DNA-bd_dom_sf"/>
</dbReference>
<keyword evidence="2" id="KW-0472">Membrane</keyword>
<feature type="domain" description="HTH cro/C1-type" evidence="3">
    <location>
        <begin position="8"/>
        <end position="68"/>
    </location>
</feature>
<evidence type="ECO:0000259" key="3">
    <source>
        <dbReference type="PROSITE" id="PS50943"/>
    </source>
</evidence>
<proteinExistence type="predicted"/>
<evidence type="ECO:0000313" key="4">
    <source>
        <dbReference type="EMBL" id="GGG22354.1"/>
    </source>
</evidence>
<feature type="region of interest" description="Disordered" evidence="1">
    <location>
        <begin position="139"/>
        <end position="222"/>
    </location>
</feature>
<dbReference type="PROSITE" id="PS50943">
    <property type="entry name" value="HTH_CROC1"/>
    <property type="match status" value="1"/>
</dbReference>
<dbReference type="Gene3D" id="1.10.260.40">
    <property type="entry name" value="lambda repressor-like DNA-binding domains"/>
    <property type="match status" value="1"/>
</dbReference>
<organism evidence="4 5">
    <name type="scientific">Lysinibacillus alkalisoli</name>
    <dbReference type="NCBI Taxonomy" id="1911548"/>
    <lineage>
        <taxon>Bacteria</taxon>
        <taxon>Bacillati</taxon>
        <taxon>Bacillota</taxon>
        <taxon>Bacilli</taxon>
        <taxon>Bacillales</taxon>
        <taxon>Bacillaceae</taxon>
        <taxon>Lysinibacillus</taxon>
    </lineage>
</organism>
<dbReference type="EMBL" id="BMJT01000004">
    <property type="protein sequence ID" value="GGG22354.1"/>
    <property type="molecule type" value="Genomic_DNA"/>
</dbReference>
<dbReference type="InterPro" id="IPR050400">
    <property type="entry name" value="Bact_Cytoskel_RodZ"/>
</dbReference>
<reference evidence="4" key="1">
    <citation type="journal article" date="2014" name="Int. J. Syst. Evol. Microbiol.">
        <title>Complete genome sequence of Corynebacterium casei LMG S-19264T (=DSM 44701T), isolated from a smear-ripened cheese.</title>
        <authorList>
            <consortium name="US DOE Joint Genome Institute (JGI-PGF)"/>
            <person name="Walter F."/>
            <person name="Albersmeier A."/>
            <person name="Kalinowski J."/>
            <person name="Ruckert C."/>
        </authorList>
    </citation>
    <scope>NUCLEOTIDE SEQUENCE</scope>
    <source>
        <strain evidence="4">CGMCC 1.15760</strain>
    </source>
</reference>
<protein>
    <recommendedName>
        <fullName evidence="3">HTH cro/C1-type domain-containing protein</fullName>
    </recommendedName>
</protein>
<keyword evidence="2" id="KW-0812">Transmembrane</keyword>
<evidence type="ECO:0000313" key="5">
    <source>
        <dbReference type="Proteomes" id="UP000616608"/>
    </source>
</evidence>
<gene>
    <name evidence="4" type="ORF">GCM10007425_16000</name>
</gene>